<keyword evidence="4" id="KW-1185">Reference proteome</keyword>
<dbReference type="RefSeq" id="WP_356953643.1">
    <property type="nucleotide sequence ID" value="NZ_JBEYBD010000001.1"/>
</dbReference>
<evidence type="ECO:0000256" key="1">
    <source>
        <dbReference type="SAM" id="MobiDB-lite"/>
    </source>
</evidence>
<dbReference type="InterPro" id="IPR024439">
    <property type="entry name" value="RNHCP"/>
</dbReference>
<sequence>MSRRNAGRGRPQRVKPVHRDAPARRGTSFRCLGCRSEVSMQAPGTAHRNHCPTCLCSRHVDRKIPGDRAATCGGRMDAISISVRGTGEWVIIHRCAACGAMGANRSAGDDNPLALVRVAVRPISYLDRVRPVAERDFAAG</sequence>
<proteinExistence type="predicted"/>
<protein>
    <submittedName>
        <fullName evidence="3">RNHCP domain-containing protein</fullName>
    </submittedName>
</protein>
<evidence type="ECO:0000313" key="4">
    <source>
        <dbReference type="Proteomes" id="UP001550628"/>
    </source>
</evidence>
<reference evidence="3 4" key="1">
    <citation type="submission" date="2024-06" db="EMBL/GenBank/DDBJ databases">
        <title>The Natural Products Discovery Center: Release of the First 8490 Sequenced Strains for Exploring Actinobacteria Biosynthetic Diversity.</title>
        <authorList>
            <person name="Kalkreuter E."/>
            <person name="Kautsar S.A."/>
            <person name="Yang D."/>
            <person name="Bader C.D."/>
            <person name="Teijaro C.N."/>
            <person name="Fluegel L."/>
            <person name="Davis C.M."/>
            <person name="Simpson J.R."/>
            <person name="Lauterbach L."/>
            <person name="Steele A.D."/>
            <person name="Gui C."/>
            <person name="Meng S."/>
            <person name="Li G."/>
            <person name="Viehrig K."/>
            <person name="Ye F."/>
            <person name="Su P."/>
            <person name="Kiefer A.F."/>
            <person name="Nichols A."/>
            <person name="Cepeda A.J."/>
            <person name="Yan W."/>
            <person name="Fan B."/>
            <person name="Jiang Y."/>
            <person name="Adhikari A."/>
            <person name="Zheng C.-J."/>
            <person name="Schuster L."/>
            <person name="Cowan T.M."/>
            <person name="Smanski M.J."/>
            <person name="Chevrette M.G."/>
            <person name="De Carvalho L.P.S."/>
            <person name="Shen B."/>
        </authorList>
    </citation>
    <scope>NUCLEOTIDE SEQUENCE [LARGE SCALE GENOMIC DNA]</scope>
    <source>
        <strain evidence="3 4">NPDC019708</strain>
    </source>
</reference>
<feature type="domain" description="RNHCP" evidence="2">
    <location>
        <begin position="27"/>
        <end position="115"/>
    </location>
</feature>
<dbReference type="EMBL" id="JBEYBF010000003">
    <property type="protein sequence ID" value="MEU1951588.1"/>
    <property type="molecule type" value="Genomic_DNA"/>
</dbReference>
<dbReference type="Proteomes" id="UP001550628">
    <property type="component" value="Unassembled WGS sequence"/>
</dbReference>
<feature type="compositionally biased region" description="Basic residues" evidence="1">
    <location>
        <begin position="1"/>
        <end position="16"/>
    </location>
</feature>
<evidence type="ECO:0000259" key="2">
    <source>
        <dbReference type="Pfam" id="PF12647"/>
    </source>
</evidence>
<name>A0ABV2WL26_9NOCA</name>
<evidence type="ECO:0000313" key="3">
    <source>
        <dbReference type="EMBL" id="MEU1951588.1"/>
    </source>
</evidence>
<dbReference type="Pfam" id="PF12647">
    <property type="entry name" value="RNHCP"/>
    <property type="match status" value="1"/>
</dbReference>
<feature type="region of interest" description="Disordered" evidence="1">
    <location>
        <begin position="1"/>
        <end position="22"/>
    </location>
</feature>
<comment type="caution">
    <text evidence="3">The sequence shown here is derived from an EMBL/GenBank/DDBJ whole genome shotgun (WGS) entry which is preliminary data.</text>
</comment>
<gene>
    <name evidence="3" type="ORF">ABZ510_06970</name>
</gene>
<organism evidence="3 4">
    <name type="scientific">Nocardia rhamnosiphila</name>
    <dbReference type="NCBI Taxonomy" id="426716"/>
    <lineage>
        <taxon>Bacteria</taxon>
        <taxon>Bacillati</taxon>
        <taxon>Actinomycetota</taxon>
        <taxon>Actinomycetes</taxon>
        <taxon>Mycobacteriales</taxon>
        <taxon>Nocardiaceae</taxon>
        <taxon>Nocardia</taxon>
    </lineage>
</organism>
<accession>A0ABV2WL26</accession>